<dbReference type="OrthoDB" id="1291858at2759"/>
<feature type="non-terminal residue" evidence="2">
    <location>
        <position position="549"/>
    </location>
</feature>
<dbReference type="Gene3D" id="2.130.10.10">
    <property type="entry name" value="YVTN repeat-like/Quinoprotein amine dehydrogenase"/>
    <property type="match status" value="1"/>
</dbReference>
<comment type="caution">
    <text evidence="2">The sequence shown here is derived from an EMBL/GenBank/DDBJ whole genome shotgun (WGS) entry which is preliminary data.</text>
</comment>
<dbReference type="InterPro" id="IPR015943">
    <property type="entry name" value="WD40/YVTN_repeat-like_dom_sf"/>
</dbReference>
<dbReference type="AlphaFoldDB" id="A0A3M7R0Q9"/>
<feature type="domain" description="WDR11 first beta-propeller" evidence="1">
    <location>
        <begin position="15"/>
        <end position="334"/>
    </location>
</feature>
<dbReference type="EMBL" id="REGN01004512">
    <property type="protein sequence ID" value="RNA17172.1"/>
    <property type="molecule type" value="Genomic_DNA"/>
</dbReference>
<dbReference type="InterPro" id="IPR036322">
    <property type="entry name" value="WD40_repeat_dom_sf"/>
</dbReference>
<dbReference type="SUPFAM" id="SSF50978">
    <property type="entry name" value="WD40 repeat-like"/>
    <property type="match status" value="2"/>
</dbReference>
<dbReference type="Pfam" id="PF23751">
    <property type="entry name" value="Beta-prop_WDR11_1st"/>
    <property type="match status" value="1"/>
</dbReference>
<gene>
    <name evidence="2" type="ORF">BpHYR1_007937</name>
</gene>
<organism evidence="2 3">
    <name type="scientific">Brachionus plicatilis</name>
    <name type="common">Marine rotifer</name>
    <name type="synonym">Brachionus muelleri</name>
    <dbReference type="NCBI Taxonomy" id="10195"/>
    <lineage>
        <taxon>Eukaryota</taxon>
        <taxon>Metazoa</taxon>
        <taxon>Spiralia</taxon>
        <taxon>Gnathifera</taxon>
        <taxon>Rotifera</taxon>
        <taxon>Eurotatoria</taxon>
        <taxon>Monogononta</taxon>
        <taxon>Pseudotrocha</taxon>
        <taxon>Ploima</taxon>
        <taxon>Brachionidae</taxon>
        <taxon>Brachionus</taxon>
    </lineage>
</organism>
<dbReference type="InterPro" id="IPR057852">
    <property type="entry name" value="Beta-prop_WDR11_1st"/>
</dbReference>
<dbReference type="GO" id="GO:0005737">
    <property type="term" value="C:cytoplasm"/>
    <property type="evidence" value="ECO:0007669"/>
    <property type="project" value="TreeGrafter"/>
</dbReference>
<accession>A0A3M7R0Q9</accession>
<dbReference type="InterPro" id="IPR039694">
    <property type="entry name" value="WDR11"/>
</dbReference>
<evidence type="ECO:0000313" key="3">
    <source>
        <dbReference type="Proteomes" id="UP000276133"/>
    </source>
</evidence>
<keyword evidence="3" id="KW-1185">Reference proteome</keyword>
<proteinExistence type="predicted"/>
<dbReference type="PANTHER" id="PTHR14593:SF5">
    <property type="entry name" value="WD REPEAT-CONTAINING PROTEIN 11"/>
    <property type="match status" value="1"/>
</dbReference>
<reference evidence="2 3" key="1">
    <citation type="journal article" date="2018" name="Sci. Rep.">
        <title>Genomic signatures of local adaptation to the degree of environmental predictability in rotifers.</title>
        <authorList>
            <person name="Franch-Gras L."/>
            <person name="Hahn C."/>
            <person name="Garcia-Roger E.M."/>
            <person name="Carmona M.J."/>
            <person name="Serra M."/>
            <person name="Gomez A."/>
        </authorList>
    </citation>
    <scope>NUCLEOTIDE SEQUENCE [LARGE SCALE GENOMIC DNA]</scope>
    <source>
        <strain evidence="2">HYR1</strain>
    </source>
</reference>
<sequence>METNTQVILNNLDSSNKNSIDWNHLGCIALAYLNNIHIIDATNLKILKTLSPQSLSKSVISKLKWSTSNLNSNKNIYPHLASATDDLISIWDINESRIVGELFPNENNQSTPNNKVVEMRWLSSAQTTNKNNNSNTLLSLYSNSKLIIWNTESSCRIWQKNINDQRLHGFTFDHHDFLRLAFLGSNFINFLKLDSMGDSNLVEKWQRKFYLASNDASAHIDSNAESPRRSSINLFSSYWKKSVDTKPNTSQSIQQKALLKECFQIEFHPNVKNILFLVYPREIFVFDLTIYQTIGFIQTDKVYSPFQQIYPCHQADAFYALHENGSLSVHGRCKDSIHQYELIANTEQKRLPKNCSLFGLSVCPNTERFCSMILSDGRILKYELFGKKDKTLDREDLFLFEIMESKKRLKLMLVSMLDSISSSSFVAKMGPRLTKKNCKFWYPLMAIGDSIGYLSIFNLNLNKVDRKIALSTNPLMGIEWITLSSLIAWSFNSNMSLSVIESFNNSQNKQQILVKNDVFYVDLRTGESALVRTNQIEESPITAVKISHL</sequence>
<evidence type="ECO:0000259" key="1">
    <source>
        <dbReference type="Pfam" id="PF23751"/>
    </source>
</evidence>
<dbReference type="STRING" id="10195.A0A3M7R0Q9"/>
<dbReference type="PANTHER" id="PTHR14593">
    <property type="entry name" value="WD REPEAT-CONTAINING PROTEIN 11"/>
    <property type="match status" value="1"/>
</dbReference>
<protein>
    <submittedName>
        <fullName evidence="2">WD repeat-containing 11-like</fullName>
    </submittedName>
</protein>
<name>A0A3M7R0Q9_BRAPC</name>
<dbReference type="Proteomes" id="UP000276133">
    <property type="component" value="Unassembled WGS sequence"/>
</dbReference>
<evidence type="ECO:0000313" key="2">
    <source>
        <dbReference type="EMBL" id="RNA17172.1"/>
    </source>
</evidence>